<dbReference type="EMBL" id="CAEQ01000457">
    <property type="protein sequence ID" value="CCD11787.1"/>
    <property type="molecule type" value="Genomic_DNA"/>
</dbReference>
<dbReference type="VEuPathDB" id="TriTrypDB:TcIL3000_0_27320"/>
<reference evidence="2" key="1">
    <citation type="submission" date="2011-07" db="EMBL/GenBank/DDBJ databases">
        <title>Divergent evolution of antigenic variation in African trypanosomes.</title>
        <authorList>
            <person name="Jackson A.P."/>
            <person name="Berry A."/>
            <person name="Allison H.C."/>
            <person name="Burton P."/>
            <person name="Anderson J."/>
            <person name="Aslett M."/>
            <person name="Brown R."/>
            <person name="Corton N."/>
            <person name="Harris D."/>
            <person name="Hauser H."/>
            <person name="Gamble J."/>
            <person name="Gilderthorp R."/>
            <person name="McQuillan J."/>
            <person name="Quail M.A."/>
            <person name="Sanders M."/>
            <person name="Van Tonder A."/>
            <person name="Ginger M.L."/>
            <person name="Donelson J.E."/>
            <person name="Field M.C."/>
            <person name="Barry J.D."/>
            <person name="Berriman M."/>
            <person name="Hertz-Fowler C."/>
        </authorList>
    </citation>
    <scope>NUCLEOTIDE SEQUENCE [LARGE SCALE GENOMIC DNA]</scope>
    <source>
        <strain evidence="2">IL3000</strain>
    </source>
</reference>
<evidence type="ECO:0000313" key="2">
    <source>
        <dbReference type="Proteomes" id="UP000000702"/>
    </source>
</evidence>
<dbReference type="Proteomes" id="UP000000702">
    <property type="component" value="Unassembled WGS sequence"/>
</dbReference>
<protein>
    <submittedName>
        <fullName evidence="1">WGS project CAEQ00000000 data, annotated contig 1095</fullName>
    </submittedName>
</protein>
<comment type="caution">
    <text evidence="1">The sequence shown here is derived from an EMBL/GenBank/DDBJ whole genome shotgun (WGS) entry which is preliminary data.</text>
</comment>
<name>F9W3R4_TRYCI</name>
<gene>
    <name evidence="1" type="ORF">TCIL3000_0_27320</name>
</gene>
<proteinExistence type="predicted"/>
<keyword evidence="2" id="KW-1185">Reference proteome</keyword>
<reference evidence="1 2" key="2">
    <citation type="journal article" date="2012" name="Proc. Natl. Acad. Sci. U.S.A.">
        <title>Antigenic diversity is generated by distinct evolutionary mechanisms in African trypanosome species.</title>
        <authorList>
            <person name="Jackson A.P."/>
            <person name="Berry A."/>
            <person name="Aslett M."/>
            <person name="Allison H.C."/>
            <person name="Burton P."/>
            <person name="Vavrova-Anderson J."/>
            <person name="Brown R."/>
            <person name="Browne H."/>
            <person name="Corton N."/>
            <person name="Hauser H."/>
            <person name="Gamble J."/>
            <person name="Gilderthorp R."/>
            <person name="Marcello L."/>
            <person name="McQuillan J."/>
            <person name="Otto T.D."/>
            <person name="Quail M.A."/>
            <person name="Sanders M.J."/>
            <person name="van Tonder A."/>
            <person name="Ginger M.L."/>
            <person name="Field M.C."/>
            <person name="Barry J.D."/>
            <person name="Hertz-Fowler C."/>
            <person name="Berriman M."/>
        </authorList>
    </citation>
    <scope>NUCLEOTIDE SEQUENCE [LARGE SCALE GENOMIC DNA]</scope>
    <source>
        <strain evidence="1 2">IL3000</strain>
    </source>
</reference>
<sequence>MGRTRTVTPHARMALTPQLTATLHHWRQHLLQGRAAKVSWHHASLPATNTAHAILSCVLHPNAHRNKSWSSCTARGSTLKQIASRAVKVQWPFLTVTRHSSPSGIHARPLHSLRKSKPSEVEAALRQYGPFDIAVPASSVCGDHITWLPSHREVTP</sequence>
<dbReference type="AlphaFoldDB" id="F9W3R4"/>
<accession>F9W3R4</accession>
<organism evidence="1 2">
    <name type="scientific">Trypanosoma congolense (strain IL3000)</name>
    <dbReference type="NCBI Taxonomy" id="1068625"/>
    <lineage>
        <taxon>Eukaryota</taxon>
        <taxon>Discoba</taxon>
        <taxon>Euglenozoa</taxon>
        <taxon>Kinetoplastea</taxon>
        <taxon>Metakinetoplastina</taxon>
        <taxon>Trypanosomatida</taxon>
        <taxon>Trypanosomatidae</taxon>
        <taxon>Trypanosoma</taxon>
        <taxon>Nannomonas</taxon>
    </lineage>
</organism>
<evidence type="ECO:0000313" key="1">
    <source>
        <dbReference type="EMBL" id="CCD11787.1"/>
    </source>
</evidence>